<dbReference type="EMBL" id="BC107850">
    <property type="protein sequence ID" value="AAI07851.1"/>
    <property type="molecule type" value="mRNA"/>
</dbReference>
<protein>
    <submittedName>
        <fullName evidence="1">LOC652203 protein</fullName>
    </submittedName>
</protein>
<sequence length="65" mass="7432">MKKDSQGAFSGFCHGGDALHEGRVRRPLWLKDMYKPLSATRVNNHAWKLHKKSSNEDEILNRDPG</sequence>
<evidence type="ECO:0000313" key="1">
    <source>
        <dbReference type="EMBL" id="AAI07851.1"/>
    </source>
</evidence>
<name>Q32Q44_HUMAN</name>
<accession>Q32Q44</accession>
<reference evidence="1" key="1">
    <citation type="journal article" date="2004" name="Genome Res.">
        <title>The status, quality, and expansion of the NIH full-length cDNA project: the Mammalian Gene Collection (MGC).</title>
        <authorList>
            <consortium name="The MGC Project Team"/>
            <person name="Gerhard D.S."/>
            <person name="Wagner L."/>
            <person name="Feingold E.A."/>
            <person name="Shenmen C.M."/>
            <person name="Grouse L.H."/>
            <person name="Schuler G."/>
            <person name="Klein S.L."/>
            <person name="Old S."/>
            <person name="Rasooly R."/>
            <person name="Good P."/>
            <person name="Guyer M."/>
            <person name="Peck A.M."/>
            <person name="Derge J.G."/>
            <person name="Lipman D."/>
            <person name="Collins F.S."/>
            <person name="Jang W."/>
            <person name="Sherry S."/>
            <person name="Feolo M."/>
            <person name="Misquitta L."/>
            <person name="Lee E."/>
            <person name="Rotmistrovsky K."/>
            <person name="Greenhut S.F."/>
            <person name="Schaefer C.F."/>
            <person name="Buetow K."/>
            <person name="Bonner T.I."/>
            <person name="Haussler D."/>
            <person name="Kent J."/>
            <person name="Kiekhaus M."/>
            <person name="Furey T."/>
            <person name="Brent M."/>
            <person name="Prange C."/>
            <person name="Schreiber K."/>
            <person name="Shapiro N."/>
            <person name="Bhat N.K."/>
            <person name="Hopkins R.F."/>
            <person name="Hsie F."/>
            <person name="Driscoll T."/>
            <person name="Soares M.B."/>
            <person name="Casavant T.L."/>
            <person name="Scheetz T.E."/>
            <person name="Brown-stein M.J."/>
            <person name="Usdin T.B."/>
            <person name="Toshiyuki S."/>
            <person name="Carninci P."/>
            <person name="Piao Y."/>
            <person name="Dudekula D.B."/>
            <person name="Ko M.S."/>
            <person name="Kawakami K."/>
            <person name="Suzuki Y."/>
            <person name="Sugano S."/>
            <person name="Gruber C.E."/>
            <person name="Smith M.R."/>
            <person name="Simmons B."/>
            <person name="Moore T."/>
            <person name="Waterman R."/>
            <person name="Johnson S.L."/>
            <person name="Ruan Y."/>
            <person name="Wei C.L."/>
            <person name="Mathavan S."/>
            <person name="Gunaratne P.H."/>
            <person name="Wu J."/>
            <person name="Garcia A.M."/>
            <person name="Hulyk S.W."/>
            <person name="Fuh E."/>
            <person name="Yuan Y."/>
            <person name="Sneed A."/>
            <person name="Kowis C."/>
            <person name="Hodgson A."/>
            <person name="Muzny D.M."/>
            <person name="McPherson J."/>
            <person name="Gibbs R.A."/>
            <person name="Fahey J."/>
            <person name="Helton E."/>
            <person name="Ketteman M."/>
            <person name="Madan A."/>
            <person name="Rodrigues S."/>
            <person name="Sanchez A."/>
            <person name="Whiting M."/>
            <person name="Madari A."/>
            <person name="Young A.C."/>
            <person name="Wetherby K.D."/>
            <person name="Granite S.J."/>
            <person name="Kwong P.N."/>
            <person name="Brinkley C.P."/>
            <person name="Pearson R.L."/>
            <person name="Bouffard G.G."/>
            <person name="Blakesly R.W."/>
            <person name="Green E.D."/>
            <person name="Dickson M.C."/>
            <person name="Rodriguez A.C."/>
            <person name="Grimwood J."/>
            <person name="Schmutz J."/>
            <person name="Myers R.M."/>
            <person name="Butterfield Y.S."/>
            <person name="Griffith M."/>
            <person name="Griffith O.L."/>
            <person name="Krzywinski M.I."/>
            <person name="Liao N."/>
            <person name="Morin R."/>
            <person name="Morrin R."/>
            <person name="Palmquist D."/>
            <person name="Petrescu A.S."/>
            <person name="Skalska U."/>
            <person name="Smailus D.E."/>
            <person name="Stott J.M."/>
            <person name="Schnerch A."/>
            <person name="Schein J.E."/>
            <person name="Jones S.J."/>
            <person name="Holt R.A."/>
            <person name="Baross A."/>
            <person name="Marra M.A."/>
            <person name="Clifton S."/>
            <person name="Makowski K.A."/>
            <person name="Bosak S."/>
            <person name="Malek J."/>
        </authorList>
    </citation>
    <scope>NUCLEOTIDE SEQUENCE [LARGE SCALE MRNA]</scope>
    <source>
        <tissue evidence="1">Eye</tissue>
    </source>
</reference>
<organism evidence="1">
    <name type="scientific">Homo sapiens</name>
    <name type="common">Human</name>
    <dbReference type="NCBI Taxonomy" id="9606"/>
    <lineage>
        <taxon>Eukaryota</taxon>
        <taxon>Metazoa</taxon>
        <taxon>Chordata</taxon>
        <taxon>Craniata</taxon>
        <taxon>Vertebrata</taxon>
        <taxon>Euteleostomi</taxon>
        <taxon>Mammalia</taxon>
        <taxon>Eutheria</taxon>
        <taxon>Euarchontoglires</taxon>
        <taxon>Primates</taxon>
        <taxon>Haplorrhini</taxon>
        <taxon>Catarrhini</taxon>
        <taxon>Hominidae</taxon>
        <taxon>Homo</taxon>
    </lineage>
</organism>
<dbReference type="AlphaFoldDB" id="Q32Q44"/>
<dbReference type="PhylomeDB" id="Q32Q44"/>
<gene>
    <name evidence="1" type="primary">LOC652203</name>
</gene>
<dbReference type="PeptideAtlas" id="Q32Q44"/>
<proteinExistence type="evidence at transcript level"/>